<dbReference type="GO" id="GO:0005391">
    <property type="term" value="F:P-type sodium:potassium-exchanging transporter activity"/>
    <property type="evidence" value="ECO:0007669"/>
    <property type="project" value="TreeGrafter"/>
</dbReference>
<dbReference type="InterPro" id="IPR001757">
    <property type="entry name" value="P_typ_ATPase"/>
</dbReference>
<dbReference type="GO" id="GO:0030007">
    <property type="term" value="P:intracellular potassium ion homeostasis"/>
    <property type="evidence" value="ECO:0007669"/>
    <property type="project" value="TreeGrafter"/>
</dbReference>
<dbReference type="GO" id="GO:0016887">
    <property type="term" value="F:ATP hydrolysis activity"/>
    <property type="evidence" value="ECO:0007669"/>
    <property type="project" value="InterPro"/>
</dbReference>
<evidence type="ECO:0000256" key="6">
    <source>
        <dbReference type="ARBA" id="ARBA00022840"/>
    </source>
</evidence>
<feature type="transmembrane region" description="Helical" evidence="10">
    <location>
        <begin position="45"/>
        <end position="63"/>
    </location>
</feature>
<dbReference type="AlphaFoldDB" id="A0A1F6VKM3"/>
<evidence type="ECO:0000256" key="2">
    <source>
        <dbReference type="ARBA" id="ARBA00005675"/>
    </source>
</evidence>
<dbReference type="STRING" id="1801743.A2824_02565"/>
<reference evidence="12 13" key="1">
    <citation type="journal article" date="2016" name="Nat. Commun.">
        <title>Thousands of microbial genomes shed light on interconnected biogeochemical processes in an aquifer system.</title>
        <authorList>
            <person name="Anantharaman K."/>
            <person name="Brown C.T."/>
            <person name="Hug L.A."/>
            <person name="Sharon I."/>
            <person name="Castelle C.J."/>
            <person name="Probst A.J."/>
            <person name="Thomas B.C."/>
            <person name="Singh A."/>
            <person name="Wilkins M.J."/>
            <person name="Karaoz U."/>
            <person name="Brodie E.L."/>
            <person name="Williams K.H."/>
            <person name="Hubbard S.S."/>
            <person name="Banfield J.F."/>
        </authorList>
    </citation>
    <scope>NUCLEOTIDE SEQUENCE [LARGE SCALE GENOMIC DNA]</scope>
</reference>
<dbReference type="InterPro" id="IPR023214">
    <property type="entry name" value="HAD_sf"/>
</dbReference>
<dbReference type="PRINTS" id="PR00120">
    <property type="entry name" value="HATPASE"/>
</dbReference>
<keyword evidence="7" id="KW-1278">Translocase</keyword>
<dbReference type="Gene3D" id="3.40.50.1000">
    <property type="entry name" value="HAD superfamily/HAD-like"/>
    <property type="match status" value="1"/>
</dbReference>
<comment type="subcellular location">
    <subcellularLocation>
        <location evidence="1">Cell membrane</location>
        <topology evidence="1">Multi-pass membrane protein</topology>
    </subcellularLocation>
</comment>
<evidence type="ECO:0000259" key="11">
    <source>
        <dbReference type="SMART" id="SM00831"/>
    </source>
</evidence>
<dbReference type="Pfam" id="PF00122">
    <property type="entry name" value="E1-E2_ATPase"/>
    <property type="match status" value="1"/>
</dbReference>
<feature type="transmembrane region" description="Helical" evidence="10">
    <location>
        <begin position="678"/>
        <end position="700"/>
    </location>
</feature>
<organism evidence="12 13">
    <name type="scientific">Candidatus Nomurabacteria bacterium RIFCSPHIGHO2_01_FULL_42_16</name>
    <dbReference type="NCBI Taxonomy" id="1801743"/>
    <lineage>
        <taxon>Bacteria</taxon>
        <taxon>Candidatus Nomuraibacteriota</taxon>
    </lineage>
</organism>
<dbReference type="PANTHER" id="PTHR43294">
    <property type="entry name" value="SODIUM/POTASSIUM-TRANSPORTING ATPASE SUBUNIT ALPHA"/>
    <property type="match status" value="1"/>
</dbReference>
<dbReference type="SUPFAM" id="SSF81653">
    <property type="entry name" value="Calcium ATPase, transduction domain A"/>
    <property type="match status" value="1"/>
</dbReference>
<evidence type="ECO:0000313" key="13">
    <source>
        <dbReference type="Proteomes" id="UP000178059"/>
    </source>
</evidence>
<evidence type="ECO:0000256" key="8">
    <source>
        <dbReference type="ARBA" id="ARBA00022989"/>
    </source>
</evidence>
<dbReference type="Gene3D" id="3.40.1110.10">
    <property type="entry name" value="Calcium-transporting ATPase, cytoplasmic domain N"/>
    <property type="match status" value="1"/>
</dbReference>
<feature type="transmembrane region" description="Helical" evidence="10">
    <location>
        <begin position="749"/>
        <end position="772"/>
    </location>
</feature>
<evidence type="ECO:0000256" key="10">
    <source>
        <dbReference type="SAM" id="Phobius"/>
    </source>
</evidence>
<name>A0A1F6VKM3_9BACT</name>
<keyword evidence="9 10" id="KW-0472">Membrane</keyword>
<evidence type="ECO:0000256" key="1">
    <source>
        <dbReference type="ARBA" id="ARBA00004651"/>
    </source>
</evidence>
<dbReference type="GO" id="GO:1990573">
    <property type="term" value="P:potassium ion import across plasma membrane"/>
    <property type="evidence" value="ECO:0007669"/>
    <property type="project" value="TreeGrafter"/>
</dbReference>
<feature type="transmembrane region" description="Helical" evidence="10">
    <location>
        <begin position="839"/>
        <end position="863"/>
    </location>
</feature>
<dbReference type="InterPro" id="IPR050510">
    <property type="entry name" value="Cation_transp_ATPase_P-type"/>
</dbReference>
<keyword evidence="8 10" id="KW-1133">Transmembrane helix</keyword>
<dbReference type="PANTHER" id="PTHR43294:SF21">
    <property type="entry name" value="CATION TRANSPORTING ATPASE"/>
    <property type="match status" value="1"/>
</dbReference>
<dbReference type="GO" id="GO:0006883">
    <property type="term" value="P:intracellular sodium ion homeostasis"/>
    <property type="evidence" value="ECO:0007669"/>
    <property type="project" value="TreeGrafter"/>
</dbReference>
<evidence type="ECO:0000256" key="4">
    <source>
        <dbReference type="ARBA" id="ARBA00022692"/>
    </source>
</evidence>
<dbReference type="InterPro" id="IPR036412">
    <property type="entry name" value="HAD-like_sf"/>
</dbReference>
<dbReference type="PROSITE" id="PS00154">
    <property type="entry name" value="ATPASE_E1_E2"/>
    <property type="match status" value="1"/>
</dbReference>
<evidence type="ECO:0000256" key="5">
    <source>
        <dbReference type="ARBA" id="ARBA00022741"/>
    </source>
</evidence>
<keyword evidence="4 10" id="KW-0812">Transmembrane</keyword>
<keyword evidence="5" id="KW-0547">Nucleotide-binding</keyword>
<dbReference type="GO" id="GO:0005886">
    <property type="term" value="C:plasma membrane"/>
    <property type="evidence" value="ECO:0007669"/>
    <property type="project" value="UniProtKB-SubCell"/>
</dbReference>
<feature type="transmembrane region" description="Helical" evidence="10">
    <location>
        <begin position="815"/>
        <end position="833"/>
    </location>
</feature>
<dbReference type="InterPro" id="IPR004014">
    <property type="entry name" value="ATPase_P-typ_cation-transptr_N"/>
</dbReference>
<sequence>MFGVLNTSSLGLSQAEAQKRLDKYGPNSLPEPKTDSIFKIFLKQFQSPLIYVLLAAALIVFFLKEYTDAGIIFFVLLFNAGIGAYQEGRSRNTLLALRRFVETKARVLRAGREILIPDYQVVPGDILVLEQGDKIAADARIIESLGIKVDEAALTGESEPVEKIDTVLKEENLIPADQKNMLFKGTYAVSGSGRAVAVATGSETVIGRIAKQIAAIDTEIPLKKNIRQLSKIITIVVLLMVVMLFFYGLSLGKTTIEMFKLAVSLAVAVIPEGLPIVMTLVLATGVLRMSRRNALVKRLGAVESLGQTKVIAVDKTGTITKNEMTVEKVYINGKIFEISGAGYEPKGDIKFESKIIDPLSHPEIIFAGRISAFCSNANVFYDKENGLWRVAGDPTEAAMMVFAEKVGFQKNRLEEEFPKIAETPFDSKTKIHVMAHKIGSESLLTAVGAPETVLESSTKIWQEGSSVKITEEDKKQIEKVFDDLSGAGYRVLAMGTKQGATDKVNIMDTRDLVFVGFLAMRDPLRPEAREAILKARAAGVKIVMITGDHKKTAEVIARDAGIWKSGDSILTGLEIDAMSDNEFAYKISKTSVFARVTPEHKLRIIQAYKKRGEIIAMTGDGVNDAPPLAAADLGVAMGRIGTEVAKEASDIILLDDNLGSIVAAIEEGRSIYRTIKKVILFLFSTNLSEIAIIVLALFIGLPIPLLAAQILWINLVTDSFPVLALAMGPKERDLLTSKYKHSKSLIDRLLTTRMFIMALPMTVGTLFLFAVYLPNLTLAWTVALTAMVIFQLFNAFNCRHESDSIFNRNLFSNKYLNWALVLALGLQIIAVYAPFMQKIFHTTALGFSDWLYITAIASTVIVFEEIRKLIYND</sequence>
<feature type="transmembrane region" description="Helical" evidence="10">
    <location>
        <begin position="261"/>
        <end position="287"/>
    </location>
</feature>
<dbReference type="Gene3D" id="1.20.1110.10">
    <property type="entry name" value="Calcium-transporting ATPase, transmembrane domain"/>
    <property type="match status" value="1"/>
</dbReference>
<dbReference type="EMBL" id="MFTT01000010">
    <property type="protein sequence ID" value="OGI70207.1"/>
    <property type="molecule type" value="Genomic_DNA"/>
</dbReference>
<feature type="transmembrane region" description="Helical" evidence="10">
    <location>
        <begin position="778"/>
        <end position="795"/>
    </location>
</feature>
<dbReference type="SFLD" id="SFLDS00003">
    <property type="entry name" value="Haloacid_Dehalogenase"/>
    <property type="match status" value="1"/>
</dbReference>
<gene>
    <name evidence="12" type="ORF">A2824_02565</name>
</gene>
<dbReference type="Gene3D" id="2.70.150.10">
    <property type="entry name" value="Calcium-transporting ATPase, cytoplasmic transduction domain A"/>
    <property type="match status" value="1"/>
</dbReference>
<feature type="transmembrane region" description="Helical" evidence="10">
    <location>
        <begin position="232"/>
        <end position="249"/>
    </location>
</feature>
<dbReference type="InterPro" id="IPR023298">
    <property type="entry name" value="ATPase_P-typ_TM_dom_sf"/>
</dbReference>
<dbReference type="SFLD" id="SFLDF00027">
    <property type="entry name" value="p-type_atpase"/>
    <property type="match status" value="1"/>
</dbReference>
<feature type="transmembrane region" description="Helical" evidence="10">
    <location>
        <begin position="706"/>
        <end position="728"/>
    </location>
</feature>
<dbReference type="GO" id="GO:0036376">
    <property type="term" value="P:sodium ion export across plasma membrane"/>
    <property type="evidence" value="ECO:0007669"/>
    <property type="project" value="TreeGrafter"/>
</dbReference>
<dbReference type="InterPro" id="IPR018303">
    <property type="entry name" value="ATPase_P-typ_P_site"/>
</dbReference>
<accession>A0A1F6VKM3</accession>
<dbReference type="Pfam" id="PF00689">
    <property type="entry name" value="Cation_ATPase_C"/>
    <property type="match status" value="1"/>
</dbReference>
<dbReference type="SFLD" id="SFLDG00002">
    <property type="entry name" value="C1.7:_P-type_atpase_like"/>
    <property type="match status" value="1"/>
</dbReference>
<dbReference type="InterPro" id="IPR008250">
    <property type="entry name" value="ATPase_P-typ_transduc_dom_A_sf"/>
</dbReference>
<dbReference type="GO" id="GO:1902600">
    <property type="term" value="P:proton transmembrane transport"/>
    <property type="evidence" value="ECO:0007669"/>
    <property type="project" value="TreeGrafter"/>
</dbReference>
<keyword evidence="3" id="KW-1003">Cell membrane</keyword>
<dbReference type="SUPFAM" id="SSF56784">
    <property type="entry name" value="HAD-like"/>
    <property type="match status" value="1"/>
</dbReference>
<feature type="domain" description="Cation-transporting P-type ATPase N-terminal" evidence="11">
    <location>
        <begin position="4"/>
        <end position="65"/>
    </location>
</feature>
<proteinExistence type="inferred from homology"/>
<dbReference type="InterPro" id="IPR006068">
    <property type="entry name" value="ATPase_P-typ_cation-transptr_C"/>
</dbReference>
<keyword evidence="6" id="KW-0067">ATP-binding</keyword>
<dbReference type="GO" id="GO:0005524">
    <property type="term" value="F:ATP binding"/>
    <property type="evidence" value="ECO:0007669"/>
    <property type="project" value="UniProtKB-KW"/>
</dbReference>
<dbReference type="InterPro" id="IPR023299">
    <property type="entry name" value="ATPase_P-typ_cyto_dom_N"/>
</dbReference>
<dbReference type="Proteomes" id="UP000178059">
    <property type="component" value="Unassembled WGS sequence"/>
</dbReference>
<dbReference type="Pfam" id="PF13246">
    <property type="entry name" value="Cation_ATPase"/>
    <property type="match status" value="1"/>
</dbReference>
<dbReference type="SMART" id="SM00831">
    <property type="entry name" value="Cation_ATPase_N"/>
    <property type="match status" value="1"/>
</dbReference>
<comment type="caution">
    <text evidence="12">The sequence shown here is derived from an EMBL/GenBank/DDBJ whole genome shotgun (WGS) entry which is preliminary data.</text>
</comment>
<dbReference type="NCBIfam" id="TIGR01494">
    <property type="entry name" value="ATPase_P-type"/>
    <property type="match status" value="2"/>
</dbReference>
<evidence type="ECO:0000256" key="3">
    <source>
        <dbReference type="ARBA" id="ARBA00022475"/>
    </source>
</evidence>
<comment type="similarity">
    <text evidence="2">Belongs to the cation transport ATPase (P-type) (TC 3.A.3) family. Type IIA subfamily.</text>
</comment>
<evidence type="ECO:0000256" key="9">
    <source>
        <dbReference type="ARBA" id="ARBA00023136"/>
    </source>
</evidence>
<protein>
    <recommendedName>
        <fullName evidence="11">Cation-transporting P-type ATPase N-terminal domain-containing protein</fullName>
    </recommendedName>
</protein>
<dbReference type="PRINTS" id="PR00119">
    <property type="entry name" value="CATATPASE"/>
</dbReference>
<dbReference type="SUPFAM" id="SSF81660">
    <property type="entry name" value="Metal cation-transporting ATPase, ATP-binding domain N"/>
    <property type="match status" value="1"/>
</dbReference>
<dbReference type="InterPro" id="IPR044492">
    <property type="entry name" value="P_typ_ATPase_HD_dom"/>
</dbReference>
<evidence type="ECO:0000313" key="12">
    <source>
        <dbReference type="EMBL" id="OGI70207.1"/>
    </source>
</evidence>
<evidence type="ECO:0000256" key="7">
    <source>
        <dbReference type="ARBA" id="ARBA00022967"/>
    </source>
</evidence>
<dbReference type="InterPro" id="IPR059000">
    <property type="entry name" value="ATPase_P-type_domA"/>
</dbReference>
<dbReference type="SUPFAM" id="SSF81665">
    <property type="entry name" value="Calcium ATPase, transmembrane domain M"/>
    <property type="match status" value="1"/>
</dbReference>
<dbReference type="Pfam" id="PF00690">
    <property type="entry name" value="Cation_ATPase_N"/>
    <property type="match status" value="1"/>
</dbReference>